<keyword evidence="2" id="KW-0805">Transcription regulation</keyword>
<proteinExistence type="inferred from homology"/>
<comment type="similarity">
    <text evidence="1">Belongs to the LysR transcriptional regulatory family.</text>
</comment>
<dbReference type="Gene3D" id="1.10.10.10">
    <property type="entry name" value="Winged helix-like DNA-binding domain superfamily/Winged helix DNA-binding domain"/>
    <property type="match status" value="1"/>
</dbReference>
<dbReference type="InterPro" id="IPR017685">
    <property type="entry name" value="ArgP"/>
</dbReference>
<dbReference type="InterPro" id="IPR036390">
    <property type="entry name" value="WH_DNA-bd_sf"/>
</dbReference>
<dbReference type="NCBIfam" id="NF009888">
    <property type="entry name" value="PRK13348.1"/>
    <property type="match status" value="1"/>
</dbReference>
<dbReference type="RefSeq" id="WP_145647619.1">
    <property type="nucleotide sequence ID" value="NZ_VLLB01000001.1"/>
</dbReference>
<keyword evidence="7" id="KW-1185">Reference proteome</keyword>
<dbReference type="EMBL" id="VLLB01000001">
    <property type="protein sequence ID" value="TWI69903.1"/>
    <property type="molecule type" value="Genomic_DNA"/>
</dbReference>
<sequence length="297" mass="32375">MGLDARQCDAFLATAETGSFDTAALQLRITPSAVSQRIAGLEMALGAPLLVRSRPCRPTATGQRLLVYLRRTRLLEQEFQADLRTDQSGPLQIPVAVNNDTLATWLLPAIAPFLAAQRMTLDIVLDEQNYTYALLEKGLAVAGISSAATAMRGCTVAPLGFMRYRMVGSPQFVQRWFSAGFNREAAIRAPVLVFSRKDTLQADFLLKELGLMAGAYPVHYLPASDPFLQAARLGIGYGMLPSQQCDALVETGELVDVAPGRFTDVPLFWHAWRVQSHALELLGREVITAAASLLQQA</sequence>
<evidence type="ECO:0000256" key="4">
    <source>
        <dbReference type="ARBA" id="ARBA00023163"/>
    </source>
</evidence>
<dbReference type="InterPro" id="IPR050176">
    <property type="entry name" value="LTTR"/>
</dbReference>
<evidence type="ECO:0000259" key="5">
    <source>
        <dbReference type="PROSITE" id="PS50931"/>
    </source>
</evidence>
<dbReference type="OrthoDB" id="3252676at2"/>
<dbReference type="Pfam" id="PF00126">
    <property type="entry name" value="HTH_1"/>
    <property type="match status" value="1"/>
</dbReference>
<comment type="caution">
    <text evidence="6">The sequence shown here is derived from an EMBL/GenBank/DDBJ whole genome shotgun (WGS) entry which is preliminary data.</text>
</comment>
<dbReference type="AlphaFoldDB" id="A0A562RLY3"/>
<dbReference type="SUPFAM" id="SSF46785">
    <property type="entry name" value="Winged helix' DNA-binding domain"/>
    <property type="match status" value="1"/>
</dbReference>
<dbReference type="InterPro" id="IPR036388">
    <property type="entry name" value="WH-like_DNA-bd_sf"/>
</dbReference>
<dbReference type="PANTHER" id="PTHR30579">
    <property type="entry name" value="TRANSCRIPTIONAL REGULATOR"/>
    <property type="match status" value="1"/>
</dbReference>
<feature type="domain" description="HTH lysR-type" evidence="5">
    <location>
        <begin position="3"/>
        <end position="59"/>
    </location>
</feature>
<dbReference type="GO" id="GO:0003677">
    <property type="term" value="F:DNA binding"/>
    <property type="evidence" value="ECO:0007669"/>
    <property type="project" value="UniProtKB-KW"/>
</dbReference>
<dbReference type="Proteomes" id="UP000318431">
    <property type="component" value="Unassembled WGS sequence"/>
</dbReference>
<evidence type="ECO:0000313" key="6">
    <source>
        <dbReference type="EMBL" id="TWI69903.1"/>
    </source>
</evidence>
<evidence type="ECO:0000313" key="7">
    <source>
        <dbReference type="Proteomes" id="UP000318431"/>
    </source>
</evidence>
<dbReference type="GO" id="GO:0003700">
    <property type="term" value="F:DNA-binding transcription factor activity"/>
    <property type="evidence" value="ECO:0007669"/>
    <property type="project" value="InterPro"/>
</dbReference>
<dbReference type="NCBIfam" id="NF002964">
    <property type="entry name" value="PRK03635.1"/>
    <property type="match status" value="1"/>
</dbReference>
<dbReference type="Gene3D" id="3.40.190.290">
    <property type="match status" value="1"/>
</dbReference>
<dbReference type="SUPFAM" id="SSF53850">
    <property type="entry name" value="Periplasmic binding protein-like II"/>
    <property type="match status" value="1"/>
</dbReference>
<name>A0A562RLY3_9BURK</name>
<organism evidence="6 7">
    <name type="scientific">Pseudoduganella lurida</name>
    <dbReference type="NCBI Taxonomy" id="1036180"/>
    <lineage>
        <taxon>Bacteria</taxon>
        <taxon>Pseudomonadati</taxon>
        <taxon>Pseudomonadota</taxon>
        <taxon>Betaproteobacteria</taxon>
        <taxon>Burkholderiales</taxon>
        <taxon>Oxalobacteraceae</taxon>
        <taxon>Telluria group</taxon>
        <taxon>Pseudoduganella</taxon>
    </lineage>
</organism>
<keyword evidence="3" id="KW-0238">DNA-binding</keyword>
<dbReference type="InterPro" id="IPR000847">
    <property type="entry name" value="LysR_HTH_N"/>
</dbReference>
<dbReference type="PANTHER" id="PTHR30579:SF2">
    <property type="entry name" value="HTH-TYPE TRANSCRIPTIONAL REGULATOR ARGP"/>
    <property type="match status" value="1"/>
</dbReference>
<protein>
    <submittedName>
        <fullName evidence="6">LysR family transcriptional regulator (Chromosome initiation inhibitor)</fullName>
    </submittedName>
</protein>
<reference evidence="6 7" key="1">
    <citation type="journal article" date="2015" name="Stand. Genomic Sci.">
        <title>Genomic Encyclopedia of Bacterial and Archaeal Type Strains, Phase III: the genomes of soil and plant-associated and newly described type strains.</title>
        <authorList>
            <person name="Whitman W.B."/>
            <person name="Woyke T."/>
            <person name="Klenk H.P."/>
            <person name="Zhou Y."/>
            <person name="Lilburn T.G."/>
            <person name="Beck B.J."/>
            <person name="De Vos P."/>
            <person name="Vandamme P."/>
            <person name="Eisen J.A."/>
            <person name="Garrity G."/>
            <person name="Hugenholtz P."/>
            <person name="Kyrpides N.C."/>
        </authorList>
    </citation>
    <scope>NUCLEOTIDE SEQUENCE [LARGE SCALE GENOMIC DNA]</scope>
    <source>
        <strain evidence="6 7">CGMCC 1.10822</strain>
    </source>
</reference>
<gene>
    <name evidence="6" type="ORF">IP91_00980</name>
</gene>
<dbReference type="NCBIfam" id="TIGR03298">
    <property type="entry name" value="argP"/>
    <property type="match status" value="1"/>
</dbReference>
<evidence type="ECO:0000256" key="1">
    <source>
        <dbReference type="ARBA" id="ARBA00009437"/>
    </source>
</evidence>
<dbReference type="PROSITE" id="PS50931">
    <property type="entry name" value="HTH_LYSR"/>
    <property type="match status" value="1"/>
</dbReference>
<accession>A0A562RLY3</accession>
<evidence type="ECO:0000256" key="2">
    <source>
        <dbReference type="ARBA" id="ARBA00023015"/>
    </source>
</evidence>
<evidence type="ECO:0000256" key="3">
    <source>
        <dbReference type="ARBA" id="ARBA00023125"/>
    </source>
</evidence>
<keyword evidence="4" id="KW-0804">Transcription</keyword>